<dbReference type="InterPro" id="IPR036940">
    <property type="entry name" value="PI3/4_kinase_cat_sf"/>
</dbReference>
<dbReference type="GO" id="GO:0048015">
    <property type="term" value="P:phosphatidylinositol-mediated signaling"/>
    <property type="evidence" value="ECO:0007669"/>
    <property type="project" value="TreeGrafter"/>
</dbReference>
<feature type="region of interest" description="Disordered" evidence="5">
    <location>
        <begin position="595"/>
        <end position="622"/>
    </location>
</feature>
<dbReference type="InterPro" id="IPR011009">
    <property type="entry name" value="Kinase-like_dom_sf"/>
</dbReference>
<dbReference type="Proteomes" id="UP000232323">
    <property type="component" value="Unassembled WGS sequence"/>
</dbReference>
<dbReference type="OrthoDB" id="10264149at2759"/>
<dbReference type="GO" id="GO:0046854">
    <property type="term" value="P:phosphatidylinositol phosphate biosynthetic process"/>
    <property type="evidence" value="ECO:0007669"/>
    <property type="project" value="InterPro"/>
</dbReference>
<dbReference type="InterPro" id="IPR001263">
    <property type="entry name" value="PI3K_accessory_dom"/>
</dbReference>
<feature type="compositionally biased region" description="Low complexity" evidence="5">
    <location>
        <begin position="611"/>
        <end position="620"/>
    </location>
</feature>
<dbReference type="InterPro" id="IPR015433">
    <property type="entry name" value="PI3/4_kinase"/>
</dbReference>
<keyword evidence="3" id="KW-0808">Transferase</keyword>
<evidence type="ECO:0000259" key="7">
    <source>
        <dbReference type="PROSITE" id="PS51545"/>
    </source>
</evidence>
<dbReference type="Pfam" id="PF21245">
    <property type="entry name" value="PI4KB-PIK1_PIK"/>
    <property type="match status" value="1"/>
</dbReference>
<evidence type="ECO:0000256" key="2">
    <source>
        <dbReference type="ARBA" id="ARBA00012169"/>
    </source>
</evidence>
<comment type="catalytic activity">
    <reaction evidence="1">
        <text>a 1,2-diacyl-sn-glycero-3-phospho-(1D-myo-inositol) + ATP = a 1,2-diacyl-sn-glycero-3-phospho-(1D-myo-inositol 4-phosphate) + ADP + H(+)</text>
        <dbReference type="Rhea" id="RHEA:19877"/>
        <dbReference type="ChEBI" id="CHEBI:15378"/>
        <dbReference type="ChEBI" id="CHEBI:30616"/>
        <dbReference type="ChEBI" id="CHEBI:57880"/>
        <dbReference type="ChEBI" id="CHEBI:58178"/>
        <dbReference type="ChEBI" id="CHEBI:456216"/>
        <dbReference type="EC" id="2.7.1.67"/>
    </reaction>
</comment>
<evidence type="ECO:0000259" key="6">
    <source>
        <dbReference type="PROSITE" id="PS50290"/>
    </source>
</evidence>
<dbReference type="PROSITE" id="PS00916">
    <property type="entry name" value="PI3_4_KINASE_2"/>
    <property type="match status" value="1"/>
</dbReference>
<dbReference type="InterPro" id="IPR057754">
    <property type="entry name" value="PI4-kinase_beta/PIK1_cat"/>
</dbReference>
<dbReference type="GO" id="GO:0005737">
    <property type="term" value="C:cytoplasm"/>
    <property type="evidence" value="ECO:0007669"/>
    <property type="project" value="TreeGrafter"/>
</dbReference>
<feature type="compositionally biased region" description="Low complexity" evidence="5">
    <location>
        <begin position="706"/>
        <end position="718"/>
    </location>
</feature>
<feature type="region of interest" description="Disordered" evidence="5">
    <location>
        <begin position="1197"/>
        <end position="1224"/>
    </location>
</feature>
<dbReference type="GO" id="GO:0016020">
    <property type="term" value="C:membrane"/>
    <property type="evidence" value="ECO:0007669"/>
    <property type="project" value="TreeGrafter"/>
</dbReference>
<feature type="region of interest" description="Disordered" evidence="5">
    <location>
        <begin position="810"/>
        <end position="829"/>
    </location>
</feature>
<dbReference type="EC" id="2.7.1.67" evidence="2"/>
<evidence type="ECO:0000256" key="1">
    <source>
        <dbReference type="ARBA" id="ARBA00001686"/>
    </source>
</evidence>
<reference evidence="8 9" key="1">
    <citation type="submission" date="2017-08" db="EMBL/GenBank/DDBJ databases">
        <title>Acidophilic green algal genome provides insights into adaptation to an acidic environment.</title>
        <authorList>
            <person name="Hirooka S."/>
            <person name="Hirose Y."/>
            <person name="Kanesaki Y."/>
            <person name="Higuchi S."/>
            <person name="Fujiwara T."/>
            <person name="Onuma R."/>
            <person name="Era A."/>
            <person name="Ohbayashi R."/>
            <person name="Uzuka A."/>
            <person name="Nozaki H."/>
            <person name="Yoshikawa H."/>
            <person name="Miyagishima S.Y."/>
        </authorList>
    </citation>
    <scope>NUCLEOTIDE SEQUENCE [LARGE SCALE GENOMIC DNA]</scope>
    <source>
        <strain evidence="8 9">NIES-2499</strain>
    </source>
</reference>
<dbReference type="Gene3D" id="1.25.40.70">
    <property type="entry name" value="Phosphatidylinositol 3-kinase, accessory domain (PIK)"/>
    <property type="match status" value="1"/>
</dbReference>
<dbReference type="InterPro" id="IPR042236">
    <property type="entry name" value="PI3K_accessory_sf"/>
</dbReference>
<comment type="caution">
    <text evidence="8">The sequence shown here is derived from an EMBL/GenBank/DDBJ whole genome shotgun (WGS) entry which is preliminary data.</text>
</comment>
<feature type="region of interest" description="Disordered" evidence="5">
    <location>
        <begin position="948"/>
        <end position="997"/>
    </location>
</feature>
<feature type="compositionally biased region" description="Low complexity" evidence="5">
    <location>
        <begin position="812"/>
        <end position="826"/>
    </location>
</feature>
<dbReference type="PROSITE" id="PS50290">
    <property type="entry name" value="PI3_4_KINASE_3"/>
    <property type="match status" value="1"/>
</dbReference>
<dbReference type="SMART" id="SM00146">
    <property type="entry name" value="PI3Kc"/>
    <property type="match status" value="1"/>
</dbReference>
<dbReference type="EMBL" id="BEGY01000017">
    <property type="protein sequence ID" value="GAX76345.1"/>
    <property type="molecule type" value="Genomic_DNA"/>
</dbReference>
<gene>
    <name evidence="8" type="ORF">CEUSTIGMA_g3791.t1</name>
</gene>
<feature type="region of interest" description="Disordered" evidence="5">
    <location>
        <begin position="662"/>
        <end position="776"/>
    </location>
</feature>
<accession>A0A250WZX5</accession>
<dbReference type="PANTHER" id="PTHR10048">
    <property type="entry name" value="PHOSPHATIDYLINOSITOL KINASE"/>
    <property type="match status" value="1"/>
</dbReference>
<feature type="compositionally biased region" description="Low complexity" evidence="5">
    <location>
        <begin position="729"/>
        <end position="754"/>
    </location>
</feature>
<evidence type="ECO:0000256" key="3">
    <source>
        <dbReference type="ARBA" id="ARBA00022679"/>
    </source>
</evidence>
<dbReference type="SUPFAM" id="SSF56112">
    <property type="entry name" value="Protein kinase-like (PK-like)"/>
    <property type="match status" value="1"/>
</dbReference>
<feature type="compositionally biased region" description="Basic and acidic residues" evidence="5">
    <location>
        <begin position="407"/>
        <end position="417"/>
    </location>
</feature>
<dbReference type="Pfam" id="PF00454">
    <property type="entry name" value="PI3_PI4_kinase"/>
    <property type="match status" value="1"/>
</dbReference>
<evidence type="ECO:0000256" key="5">
    <source>
        <dbReference type="SAM" id="MobiDB-lite"/>
    </source>
</evidence>
<keyword evidence="9" id="KW-1185">Reference proteome</keyword>
<dbReference type="InterPro" id="IPR018936">
    <property type="entry name" value="PI3/4_kinase_CS"/>
</dbReference>
<feature type="compositionally biased region" description="Low complexity" evidence="5">
    <location>
        <begin position="1213"/>
        <end position="1224"/>
    </location>
</feature>
<feature type="compositionally biased region" description="Polar residues" evidence="5">
    <location>
        <begin position="678"/>
        <end position="692"/>
    </location>
</feature>
<feature type="compositionally biased region" description="Low complexity" evidence="5">
    <location>
        <begin position="980"/>
        <end position="997"/>
    </location>
</feature>
<dbReference type="InterPro" id="IPR049160">
    <property type="entry name" value="PI4KB-PIK1_PIK"/>
</dbReference>
<name>A0A250WZX5_9CHLO</name>
<dbReference type="PROSITE" id="PS00915">
    <property type="entry name" value="PI3_4_KINASE_1"/>
    <property type="match status" value="1"/>
</dbReference>
<feature type="domain" description="PI3K/PI4K catalytic" evidence="6">
    <location>
        <begin position="1292"/>
        <end position="1561"/>
    </location>
</feature>
<feature type="region of interest" description="Disordered" evidence="5">
    <location>
        <begin position="150"/>
        <end position="170"/>
    </location>
</feature>
<evidence type="ECO:0000313" key="9">
    <source>
        <dbReference type="Proteomes" id="UP000232323"/>
    </source>
</evidence>
<feature type="region of interest" description="Disordered" evidence="5">
    <location>
        <begin position="1149"/>
        <end position="1184"/>
    </location>
</feature>
<dbReference type="Gene3D" id="3.30.1010.10">
    <property type="entry name" value="Phosphatidylinositol 3-kinase Catalytic Subunit, Chain A, domain 4"/>
    <property type="match status" value="1"/>
</dbReference>
<dbReference type="PANTHER" id="PTHR10048:SF22">
    <property type="entry name" value="PHOSPHATIDYLINOSITOL 4-KINASE BETA"/>
    <property type="match status" value="1"/>
</dbReference>
<feature type="region of interest" description="Disordered" evidence="5">
    <location>
        <begin position="516"/>
        <end position="573"/>
    </location>
</feature>
<organism evidence="8 9">
    <name type="scientific">Chlamydomonas eustigma</name>
    <dbReference type="NCBI Taxonomy" id="1157962"/>
    <lineage>
        <taxon>Eukaryota</taxon>
        <taxon>Viridiplantae</taxon>
        <taxon>Chlorophyta</taxon>
        <taxon>core chlorophytes</taxon>
        <taxon>Chlorophyceae</taxon>
        <taxon>CS clade</taxon>
        <taxon>Chlamydomonadales</taxon>
        <taxon>Chlamydomonadaceae</taxon>
        <taxon>Chlamydomonas</taxon>
    </lineage>
</organism>
<evidence type="ECO:0000256" key="4">
    <source>
        <dbReference type="ARBA" id="ARBA00022777"/>
    </source>
</evidence>
<dbReference type="CDD" id="cd05168">
    <property type="entry name" value="PI4Kc_III_beta"/>
    <property type="match status" value="1"/>
</dbReference>
<feature type="domain" description="PIK helical" evidence="7">
    <location>
        <begin position="1"/>
        <end position="129"/>
    </location>
</feature>
<dbReference type="PROSITE" id="PS51545">
    <property type="entry name" value="PIK_HELICAL"/>
    <property type="match status" value="1"/>
</dbReference>
<feature type="compositionally biased region" description="Polar residues" evidence="5">
    <location>
        <begin position="719"/>
        <end position="728"/>
    </location>
</feature>
<feature type="region of interest" description="Disordered" evidence="5">
    <location>
        <begin position="407"/>
        <end position="440"/>
    </location>
</feature>
<keyword evidence="4" id="KW-0418">Kinase</keyword>
<dbReference type="InterPro" id="IPR016024">
    <property type="entry name" value="ARM-type_fold"/>
</dbReference>
<dbReference type="STRING" id="1157962.A0A250WZX5"/>
<feature type="compositionally biased region" description="Polar residues" evidence="5">
    <location>
        <begin position="662"/>
        <end position="671"/>
    </location>
</feature>
<proteinExistence type="predicted"/>
<dbReference type="GO" id="GO:0004430">
    <property type="term" value="F:1-phosphatidylinositol 4-kinase activity"/>
    <property type="evidence" value="ECO:0007669"/>
    <property type="project" value="UniProtKB-EC"/>
</dbReference>
<dbReference type="FunFam" id="3.30.1010.10:FF:000038">
    <property type="entry name" value="Phosphatidylinositol 4-kinase beta 1"/>
    <property type="match status" value="1"/>
</dbReference>
<dbReference type="InterPro" id="IPR000403">
    <property type="entry name" value="PI3/4_kinase_cat_dom"/>
</dbReference>
<protein>
    <recommendedName>
        <fullName evidence="2">1-phosphatidylinositol 4-kinase</fullName>
        <ecNumber evidence="2">2.7.1.67</ecNumber>
    </recommendedName>
</protein>
<sequence length="1576" mass="168431">MIKSLASKVTRSPAPDPEKVDLLLRFFQSQFFNEWIAVQYLYQSTSPGVLDYLCNKLLDLGENALDSYLLQLVYIATSKPGGSLERTLVELASRSFKLALKLYWLVLALVQDNPKNKHLDNLREQIESAALDGGWAVPFRNPRLDPLSPTAFSPPFSPPASGLMSPTSPAPEPLSIVQSAAGRPGSLTLTDVLMGLTSPNAAAAITCNTSKPPQHHYLVTSSHKTQDVISEHQQTELQHYSRIRQELGHGEGVTALLELSRKEGQPVLATEDEVLLVAGGGTTGNMCFSDDEGAGPMSPTARLRRDTFGATLDFIEALCEASSSLTSFTQEERQRALRSALDSINREIEYAARKNVAIWFPMGAHNERVLRLAAKEAVLLNSRERAPFMLYVEVMATEDEQDTLMHQDRDESAKAEESQESMLLPKLNDRTSGASGLPVKEGEILGSLSNKSHEQDFKSPPSVVDYGASCVDESPQSTLMTSPHFKATHTATHSFDTDPSSTTTLTMTDMQADAINRTSDGRDLSTITSPPSDSGIVTEYQNRGRIENVEDDESPSTHQQSGVSCDRNTRTSHSPLSLKEACVHHNDTVTLSLNSPGRTTVTRHESDAGASMSRVSSRSSFPAGSTIVIPQRCRSTVDLLIPATRTSSSSSLAHVEAVSTLTSGSHANPATTAGAPLLSSNQQSSTPPNATSVGKVVSPELQIPPESSSQELEASTSSPNTFNSNQPSTALNPRAAASPAPSSSILSAAATATAVGTDGTQHSQQSHDDSSSPVSLAASAMRWLTGQYERGQSDKQQQVITMPSLSSHQIEAASLTSSSSSPSRAAPIVNKGDNHVWRRSSPAQPIQVPSSRFVPISTGSESVGAGPQTVRLATSGGGASSSSIKSSTAEFNEAMLQDLINSGCMSPPPRNVPTSDLAARMAHALASLRGEVPLIRVHINVLRNREDMASTSQGGGKDGASATSVEAYHGGKTGKGSQGGSSHLHTSVPSSSSGGGAVTAATATVAETAGLKNVLSKFGLCARPPEVSGESYYEDYSTETTVGVSSYARPGAKPSTRLVSLRLDIAGGINLTLGSPVRKSRRTPSVEALSQIASKYKVKQIPPAVLSGPPIDPAELLLMEDQSSNEVSSSDESDIEQAAAVALAAARAGLTNQEAGPTRRMTEGSGSAQLPPRPTASRTSSGSVFLSESAGVPSFSGHLIKVSTPDSSHDRQGASSSVCTAGSTTGAAASSASNLASSKSFAKESASSSSFQLRKSSSVKTSVNTTASSSAISPEAERARREACAVYGERWSHKVKRLQRESPHGKRPGWALRCVIVKNGDDCRQEHLALQLIRTFKEVFAECGLPLWVKYYNVLVTSNRTALIELIRDSLSIHSIKQRSPNGFSLSDHFFAKFVRGTPECVAAQRRFTESLAAYSIITYLLQIKDRHNGNVLLDDDGHLVHIDFGFMLSNSPGGVNFEAAPFKLTRELLEIMDSNSEGKPSELFDYYKVLVIQGFLGCRKYSDRILLMVKIMSKSGLPCYKGGADKTLKGLEKRMALSLPEVQVVQMALSLISDSLDAWRTRQYDYYQRVMNGIL</sequence>
<evidence type="ECO:0000313" key="8">
    <source>
        <dbReference type="EMBL" id="GAX76345.1"/>
    </source>
</evidence>
<dbReference type="Gene3D" id="1.10.1070.11">
    <property type="entry name" value="Phosphatidylinositol 3-/4-kinase, catalytic domain"/>
    <property type="match status" value="1"/>
</dbReference>
<dbReference type="SUPFAM" id="SSF48371">
    <property type="entry name" value="ARM repeat"/>
    <property type="match status" value="1"/>
</dbReference>
<dbReference type="FunFam" id="1.10.1070.11:FF:000016">
    <property type="entry name" value="PIK1p Phosphatidylinositol 4-kinase"/>
    <property type="match status" value="1"/>
</dbReference>